<name>A0A810PMY1_9FIRM</name>
<dbReference type="SMART" id="SM01092">
    <property type="entry name" value="CO_deh_flav_C"/>
    <property type="match status" value="1"/>
</dbReference>
<dbReference type="InterPro" id="IPR036683">
    <property type="entry name" value="CO_DH_flav_C_dom_sf"/>
</dbReference>
<dbReference type="InterPro" id="IPR036318">
    <property type="entry name" value="FAD-bd_PCMH-like_sf"/>
</dbReference>
<dbReference type="InterPro" id="IPR016166">
    <property type="entry name" value="FAD-bd_PCMH"/>
</dbReference>
<dbReference type="SUPFAM" id="SSF55447">
    <property type="entry name" value="CO dehydrogenase flavoprotein C-terminal domain-like"/>
    <property type="match status" value="1"/>
</dbReference>
<dbReference type="EMBL" id="AP023415">
    <property type="protein sequence ID" value="BCK78138.1"/>
    <property type="molecule type" value="Genomic_DNA"/>
</dbReference>
<evidence type="ECO:0000256" key="2">
    <source>
        <dbReference type="ARBA" id="ARBA00023002"/>
    </source>
</evidence>
<dbReference type="InterPro" id="IPR005107">
    <property type="entry name" value="CO_DH_flav_C"/>
</dbReference>
<dbReference type="GO" id="GO:0071949">
    <property type="term" value="F:FAD binding"/>
    <property type="evidence" value="ECO:0007669"/>
    <property type="project" value="InterPro"/>
</dbReference>
<protein>
    <recommendedName>
        <fullName evidence="3">FAD-binding PCMH-type domain-containing protein</fullName>
    </recommendedName>
</protein>
<dbReference type="PROSITE" id="PS51387">
    <property type="entry name" value="FAD_PCMH"/>
    <property type="match status" value="1"/>
</dbReference>
<evidence type="ECO:0000256" key="1">
    <source>
        <dbReference type="ARBA" id="ARBA00022630"/>
    </source>
</evidence>
<dbReference type="InterPro" id="IPR051312">
    <property type="entry name" value="Diverse_Substr_Oxidored"/>
</dbReference>
<dbReference type="KEGG" id="vfa:MM35RIKEN_03300"/>
<dbReference type="Pfam" id="PF03450">
    <property type="entry name" value="CO_deh_flav_C"/>
    <property type="match status" value="1"/>
</dbReference>
<keyword evidence="2" id="KW-0560">Oxidoreductase</keyword>
<feature type="domain" description="FAD-binding PCMH-type" evidence="3">
    <location>
        <begin position="1"/>
        <end position="175"/>
    </location>
</feature>
<dbReference type="Gene3D" id="3.30.390.50">
    <property type="entry name" value="CO dehydrogenase flavoprotein, C-terminal domain"/>
    <property type="match status" value="1"/>
</dbReference>
<organism evidence="4 5">
    <name type="scientific">Vescimonas fastidiosa</name>
    <dbReference type="NCBI Taxonomy" id="2714353"/>
    <lineage>
        <taxon>Bacteria</taxon>
        <taxon>Bacillati</taxon>
        <taxon>Bacillota</taxon>
        <taxon>Clostridia</taxon>
        <taxon>Eubacteriales</taxon>
        <taxon>Oscillospiraceae</taxon>
        <taxon>Vescimonas</taxon>
    </lineage>
</organism>
<dbReference type="PANTHER" id="PTHR42659">
    <property type="entry name" value="XANTHINE DEHYDROGENASE SUBUNIT C-RELATED"/>
    <property type="match status" value="1"/>
</dbReference>
<keyword evidence="5" id="KW-1185">Reference proteome</keyword>
<accession>A0A810PMY1</accession>
<dbReference type="PANTHER" id="PTHR42659:SF9">
    <property type="entry name" value="XANTHINE DEHYDROGENASE FAD-BINDING SUBUNIT XDHB-RELATED"/>
    <property type="match status" value="1"/>
</dbReference>
<gene>
    <name evidence="4" type="ORF">MM35RIKEN_03300</name>
</gene>
<evidence type="ECO:0000313" key="5">
    <source>
        <dbReference type="Proteomes" id="UP000681343"/>
    </source>
</evidence>
<dbReference type="SUPFAM" id="SSF56176">
    <property type="entry name" value="FAD-binding/transporter-associated domain-like"/>
    <property type="match status" value="1"/>
</dbReference>
<evidence type="ECO:0000313" key="4">
    <source>
        <dbReference type="EMBL" id="BCK78138.1"/>
    </source>
</evidence>
<dbReference type="Gene3D" id="3.30.465.10">
    <property type="match status" value="1"/>
</dbReference>
<dbReference type="Pfam" id="PF00941">
    <property type="entry name" value="FAD_binding_5"/>
    <property type="match status" value="1"/>
</dbReference>
<dbReference type="Proteomes" id="UP000681343">
    <property type="component" value="Chromosome"/>
</dbReference>
<evidence type="ECO:0000259" key="3">
    <source>
        <dbReference type="PROSITE" id="PS51387"/>
    </source>
</evidence>
<dbReference type="InterPro" id="IPR002346">
    <property type="entry name" value="Mopterin_DH_FAD-bd"/>
</dbReference>
<dbReference type="GO" id="GO:0016491">
    <property type="term" value="F:oxidoreductase activity"/>
    <property type="evidence" value="ECO:0007669"/>
    <property type="project" value="UniProtKB-KW"/>
</dbReference>
<sequence>MEEVKCYMPQTLAEALQIRKETGAQPLAGGSDLMVANSRGAGIVPGFKKPILIISNLPELKGIRRLDDGTVEIGALSTSWEIHTSPVTHPLLKDAASRMGAVALRNSATIGGNIGNASPKGDMPQPLILLDAEVVLQSVDGERRMKVDDFIIKTKVTAIRGDELITKVVIPPQEFTHIFFRKIGMRRSNAISKLTLSAAANIRDGIVADFRASSGAAGPKVERSRAVESLLIGHEVAELPALKGAFLDAWCNDVIAPHAMPEYRRNATRRMLEYFIDALVAGHPEGRVE</sequence>
<reference evidence="4" key="1">
    <citation type="submission" date="2020-09" db="EMBL/GenBank/DDBJ databases">
        <title>New species isolated from human feces.</title>
        <authorList>
            <person name="Kitahara M."/>
            <person name="Shigeno Y."/>
            <person name="Shime M."/>
            <person name="Matsumoto Y."/>
            <person name="Nakamura S."/>
            <person name="Motooka D."/>
            <person name="Fukuoka S."/>
            <person name="Nishikawa H."/>
            <person name="Benno Y."/>
        </authorList>
    </citation>
    <scope>NUCLEOTIDE SEQUENCE</scope>
    <source>
        <strain evidence="4">MM35</strain>
    </source>
</reference>
<proteinExistence type="predicted"/>
<dbReference type="AlphaFoldDB" id="A0A810PMY1"/>
<dbReference type="RefSeq" id="WP_212818692.1">
    <property type="nucleotide sequence ID" value="NZ_AP023415.1"/>
</dbReference>
<dbReference type="InterPro" id="IPR016169">
    <property type="entry name" value="FAD-bd_PCMH_sub2"/>
</dbReference>
<keyword evidence="1" id="KW-0285">Flavoprotein</keyword>